<dbReference type="PANTHER" id="PTHR30203">
    <property type="entry name" value="OUTER MEMBRANE CATION EFFLUX PROTEIN"/>
    <property type="match status" value="1"/>
</dbReference>
<dbReference type="SUPFAM" id="SSF56954">
    <property type="entry name" value="Outer membrane efflux proteins (OEP)"/>
    <property type="match status" value="1"/>
</dbReference>
<evidence type="ECO:0000313" key="6">
    <source>
        <dbReference type="Proteomes" id="UP000236649"/>
    </source>
</evidence>
<name>A0AAN1MKR4_9BURK</name>
<proteinExistence type="predicted"/>
<accession>A0AAN1MKR4</accession>
<evidence type="ECO:0000313" key="3">
    <source>
        <dbReference type="EMBL" id="AUT70721.1"/>
    </source>
</evidence>
<gene>
    <name evidence="3" type="ORF">C2L64_20280</name>
    <name evidence="4" type="ORF">WQE_35350</name>
</gene>
<feature type="region of interest" description="Disordered" evidence="1">
    <location>
        <begin position="453"/>
        <end position="477"/>
    </location>
</feature>
<dbReference type="Proteomes" id="UP000236649">
    <property type="component" value="Chromosome 2"/>
</dbReference>
<reference evidence="3 6" key="2">
    <citation type="submission" date="2018-01" db="EMBL/GenBank/DDBJ databases">
        <title>Species boundaries and ecological features among Paraburkholderia terrae DSMZ17804T, P. hospita DSMZ17164T and P. caribensis DSMZ13236T.</title>
        <authorList>
            <person name="Pratama A.A."/>
        </authorList>
    </citation>
    <scope>NUCLEOTIDE SEQUENCE [LARGE SCALE GENOMIC DNA]</scope>
    <source>
        <strain evidence="3 6">DSM 17164</strain>
    </source>
</reference>
<dbReference type="Proteomes" id="UP000004980">
    <property type="component" value="Unassembled WGS sequence"/>
</dbReference>
<keyword evidence="2" id="KW-0732">Signal</keyword>
<keyword evidence="5" id="KW-1185">Reference proteome</keyword>
<evidence type="ECO:0000313" key="4">
    <source>
        <dbReference type="EMBL" id="EIM96225.1"/>
    </source>
</evidence>
<dbReference type="AlphaFoldDB" id="A0AAN1MKR4"/>
<dbReference type="InterPro" id="IPR010131">
    <property type="entry name" value="MdtP/NodT-like"/>
</dbReference>
<dbReference type="KEGG" id="phs:C2L64_20280"/>
<evidence type="ECO:0000256" key="2">
    <source>
        <dbReference type="SAM" id="SignalP"/>
    </source>
</evidence>
<reference evidence="4 5" key="1">
    <citation type="journal article" date="2012" name="J. Bacteriol.">
        <title>Draft Genome Sequence of the Soil Bacterium Burkholderia terrae Strain BS001, Which Interacts with Fungal Surface Structures.</title>
        <authorList>
            <person name="Nazir R."/>
            <person name="Hansen M.A."/>
            <person name="Sorensen S."/>
            <person name="van Elsas J.D."/>
        </authorList>
    </citation>
    <scope>NUCLEOTIDE SEQUENCE [LARGE SCALE GENOMIC DNA]</scope>
    <source>
        <strain evidence="4 5">BS001</strain>
    </source>
</reference>
<protein>
    <submittedName>
        <fullName evidence="4">Outer membrane efflux protein</fullName>
    </submittedName>
    <submittedName>
        <fullName evidence="3">TolC family protein</fullName>
    </submittedName>
</protein>
<dbReference type="GeneID" id="55530665"/>
<feature type="signal peptide" evidence="2">
    <location>
        <begin position="1"/>
        <end position="22"/>
    </location>
</feature>
<dbReference type="Gene3D" id="1.20.1600.10">
    <property type="entry name" value="Outer membrane efflux proteins (OEP)"/>
    <property type="match status" value="1"/>
</dbReference>
<feature type="chain" id="PRO_5043050405" evidence="2">
    <location>
        <begin position="23"/>
        <end position="477"/>
    </location>
</feature>
<evidence type="ECO:0000313" key="5">
    <source>
        <dbReference type="Proteomes" id="UP000004980"/>
    </source>
</evidence>
<dbReference type="PANTHER" id="PTHR30203:SF24">
    <property type="entry name" value="BLR4935 PROTEIN"/>
    <property type="match status" value="1"/>
</dbReference>
<evidence type="ECO:0000256" key="1">
    <source>
        <dbReference type="SAM" id="MobiDB-lite"/>
    </source>
</evidence>
<sequence length="477" mass="51921">MTRHFFSSSRVLAVASALVFLAGCTTFSKDGGFNTVSTTASERLGKDAVLVKTDQDRDAVVKRTQELLSRPLGMDDAVQIALLNNRGLQASYGELGISEADLVQAGRLPNPGFSFSRTHGGNDLSINRTFTLGLLNALTLPLATRIESRRFEQTKLLAADAMLKVAADARRAYVNAVAAEQAAAYAAQVKDSAEAGAELALRMQQAGNFSKLDYAREQAFYADAVAQLARTRQQSVSAREKLTRTMGLWGAGTQYTLPERLPDLPKNRPELNDLESFAMQNRLDIQAAKLQTQSVASSLGLSKATRFINALDVGYQNNFTTSDGHEQGYEISVEIPVFNWGGAKVARAEAIYMQSVNRVAEIAINARSEVRESYSAYVTDYDVAKHYRDEVVPIRKTISDELLLRYNGMLASVFELLSDSRDQVGAVNSYIDALKDYWLAETDLQQAVGGRLPPLAMAPAPSAPTTQPASPTDSEGK</sequence>
<dbReference type="PROSITE" id="PS51257">
    <property type="entry name" value="PROKAR_LIPOPROTEIN"/>
    <property type="match status" value="1"/>
</dbReference>
<dbReference type="GO" id="GO:0015562">
    <property type="term" value="F:efflux transmembrane transporter activity"/>
    <property type="evidence" value="ECO:0007669"/>
    <property type="project" value="InterPro"/>
</dbReference>
<dbReference type="EMBL" id="CP026106">
    <property type="protein sequence ID" value="AUT70721.1"/>
    <property type="molecule type" value="Genomic_DNA"/>
</dbReference>
<dbReference type="EMBL" id="AKAU01000202">
    <property type="protein sequence ID" value="EIM96225.1"/>
    <property type="molecule type" value="Genomic_DNA"/>
</dbReference>
<dbReference type="RefSeq" id="WP_007589569.1">
    <property type="nucleotide sequence ID" value="NZ_AKAU01000202.1"/>
</dbReference>
<organism evidence="3 6">
    <name type="scientific">Paraburkholderia hospita</name>
    <dbReference type="NCBI Taxonomy" id="169430"/>
    <lineage>
        <taxon>Bacteria</taxon>
        <taxon>Pseudomonadati</taxon>
        <taxon>Pseudomonadota</taxon>
        <taxon>Betaproteobacteria</taxon>
        <taxon>Burkholderiales</taxon>
        <taxon>Burkholderiaceae</taxon>
        <taxon>Paraburkholderia</taxon>
    </lineage>
</organism>